<feature type="transmembrane region" description="Helical" evidence="7">
    <location>
        <begin position="106"/>
        <end position="128"/>
    </location>
</feature>
<comment type="caution">
    <text evidence="9">The sequence shown here is derived from an EMBL/GenBank/DDBJ whole genome shotgun (WGS) entry which is preliminary data.</text>
</comment>
<feature type="transmembrane region" description="Helical" evidence="7">
    <location>
        <begin position="134"/>
        <end position="153"/>
    </location>
</feature>
<comment type="similarity">
    <text evidence="2">Belongs to the EamA transporter family.</text>
</comment>
<feature type="transmembrane region" description="Helical" evidence="7">
    <location>
        <begin position="165"/>
        <end position="185"/>
    </location>
</feature>
<dbReference type="Proteomes" id="UP000016511">
    <property type="component" value="Unassembled WGS sequence"/>
</dbReference>
<gene>
    <name evidence="9" type="ORF">HMPREF0083_01782</name>
</gene>
<dbReference type="PATRIC" id="fig|649747.3.peg.1611"/>
<evidence type="ECO:0000256" key="4">
    <source>
        <dbReference type="ARBA" id="ARBA00022692"/>
    </source>
</evidence>
<feature type="transmembrane region" description="Helical" evidence="7">
    <location>
        <begin position="250"/>
        <end position="271"/>
    </location>
</feature>
<name>U1X6K4_ANEAE</name>
<evidence type="ECO:0000256" key="3">
    <source>
        <dbReference type="ARBA" id="ARBA00022475"/>
    </source>
</evidence>
<keyword evidence="4 7" id="KW-0812">Transmembrane</keyword>
<evidence type="ECO:0000259" key="8">
    <source>
        <dbReference type="Pfam" id="PF00892"/>
    </source>
</evidence>
<dbReference type="SUPFAM" id="SSF103481">
    <property type="entry name" value="Multidrug resistance efflux transporter EmrE"/>
    <property type="match status" value="2"/>
</dbReference>
<feature type="transmembrane region" description="Helical" evidence="7">
    <location>
        <begin position="308"/>
        <end position="325"/>
    </location>
</feature>
<keyword evidence="10" id="KW-1185">Reference proteome</keyword>
<evidence type="ECO:0000313" key="10">
    <source>
        <dbReference type="Proteomes" id="UP000016511"/>
    </source>
</evidence>
<evidence type="ECO:0000256" key="2">
    <source>
        <dbReference type="ARBA" id="ARBA00007362"/>
    </source>
</evidence>
<organism evidence="9 10">
    <name type="scientific">Aneurinibacillus aneurinilyticus ATCC 12856</name>
    <dbReference type="NCBI Taxonomy" id="649747"/>
    <lineage>
        <taxon>Bacteria</taxon>
        <taxon>Bacillati</taxon>
        <taxon>Bacillota</taxon>
        <taxon>Bacilli</taxon>
        <taxon>Bacillales</taxon>
        <taxon>Paenibacillaceae</taxon>
        <taxon>Aneurinibacillus group</taxon>
        <taxon>Aneurinibacillus</taxon>
    </lineage>
</organism>
<dbReference type="PANTHER" id="PTHR32322">
    <property type="entry name" value="INNER MEMBRANE TRANSPORTER"/>
    <property type="match status" value="1"/>
</dbReference>
<accession>U1X6K4</accession>
<dbReference type="STRING" id="649747.HMPREF0083_01782"/>
<sequence>MFTFHPFLYIFEIVHFIFRKKADTVLNTEKIFTHRAGIVAVAVVVCFLWGSAFPFIKLSYELLDIQQGEVYKQVLFAGYRFFLASLMLAAFLVIKERRIAFTKGSLPALLQVGFFQTTLQYVLFYIGLSYSTGIQGSIITGSSTFFSIILAHYMYNNDRINKRRLIGLLLGFTGVMLASSTKGALRFSFGLGELVLLLSAFSNSLGGILAKNRASAMDTVYLTSYQMMLGSFVLLLLGASGAGWKPFHFTGLSLLYLIYLAFLSAAGFALWNTLLKYNKVGKVSMYFFLVPVFGVLLSAMLLHETLHSIVFAALLFVVIGIIVVNQEKS</sequence>
<keyword evidence="3" id="KW-1003">Cell membrane</keyword>
<proteinExistence type="inferred from homology"/>
<protein>
    <submittedName>
        <fullName evidence="9">Putative membrane protein</fullName>
    </submittedName>
</protein>
<reference evidence="9 10" key="1">
    <citation type="submission" date="2013-08" db="EMBL/GenBank/DDBJ databases">
        <authorList>
            <person name="Weinstock G."/>
            <person name="Sodergren E."/>
            <person name="Wylie T."/>
            <person name="Fulton L."/>
            <person name="Fulton R."/>
            <person name="Fronick C."/>
            <person name="O'Laughlin M."/>
            <person name="Godfrey J."/>
            <person name="Miner T."/>
            <person name="Herter B."/>
            <person name="Appelbaum E."/>
            <person name="Cordes M."/>
            <person name="Lek S."/>
            <person name="Wollam A."/>
            <person name="Pepin K.H."/>
            <person name="Palsikar V.B."/>
            <person name="Mitreva M."/>
            <person name="Wilson R.K."/>
        </authorList>
    </citation>
    <scope>NUCLEOTIDE SEQUENCE [LARGE SCALE GENOMIC DNA]</scope>
    <source>
        <strain evidence="9 10">ATCC 12856</strain>
    </source>
</reference>
<feature type="transmembrane region" description="Helical" evidence="7">
    <location>
        <begin position="222"/>
        <end position="244"/>
    </location>
</feature>
<dbReference type="InterPro" id="IPR037185">
    <property type="entry name" value="EmrE-like"/>
</dbReference>
<dbReference type="PANTHER" id="PTHR32322:SF18">
    <property type="entry name" value="S-ADENOSYLMETHIONINE_S-ADENOSYLHOMOCYSTEINE TRANSPORTER"/>
    <property type="match status" value="1"/>
</dbReference>
<dbReference type="GO" id="GO:0005886">
    <property type="term" value="C:plasma membrane"/>
    <property type="evidence" value="ECO:0007669"/>
    <property type="project" value="UniProtKB-SubCell"/>
</dbReference>
<feature type="transmembrane region" description="Helical" evidence="7">
    <location>
        <begin position="76"/>
        <end position="94"/>
    </location>
</feature>
<feature type="transmembrane region" description="Helical" evidence="7">
    <location>
        <begin position="191"/>
        <end position="210"/>
    </location>
</feature>
<dbReference type="eggNOG" id="COG0697">
    <property type="taxonomic scope" value="Bacteria"/>
</dbReference>
<evidence type="ECO:0000256" key="6">
    <source>
        <dbReference type="ARBA" id="ARBA00023136"/>
    </source>
</evidence>
<evidence type="ECO:0000256" key="1">
    <source>
        <dbReference type="ARBA" id="ARBA00004651"/>
    </source>
</evidence>
<keyword evidence="5 7" id="KW-1133">Transmembrane helix</keyword>
<keyword evidence="6 7" id="KW-0472">Membrane</keyword>
<dbReference type="Pfam" id="PF00892">
    <property type="entry name" value="EamA"/>
    <property type="match status" value="2"/>
</dbReference>
<feature type="transmembrane region" description="Helical" evidence="7">
    <location>
        <begin position="283"/>
        <end position="302"/>
    </location>
</feature>
<feature type="domain" description="EamA" evidence="8">
    <location>
        <begin position="191"/>
        <end position="325"/>
    </location>
</feature>
<dbReference type="EMBL" id="AWSJ01000119">
    <property type="protein sequence ID" value="ERI10168.1"/>
    <property type="molecule type" value="Genomic_DNA"/>
</dbReference>
<evidence type="ECO:0000256" key="5">
    <source>
        <dbReference type="ARBA" id="ARBA00022989"/>
    </source>
</evidence>
<dbReference type="AlphaFoldDB" id="U1X6K4"/>
<dbReference type="InterPro" id="IPR050638">
    <property type="entry name" value="AA-Vitamin_Transporters"/>
</dbReference>
<evidence type="ECO:0000313" key="9">
    <source>
        <dbReference type="EMBL" id="ERI10168.1"/>
    </source>
</evidence>
<feature type="transmembrane region" description="Helical" evidence="7">
    <location>
        <begin position="36"/>
        <end position="56"/>
    </location>
</feature>
<feature type="domain" description="EamA" evidence="8">
    <location>
        <begin position="39"/>
        <end position="179"/>
    </location>
</feature>
<comment type="subcellular location">
    <subcellularLocation>
        <location evidence="1">Cell membrane</location>
        <topology evidence="1">Multi-pass membrane protein</topology>
    </subcellularLocation>
</comment>
<evidence type="ECO:0000256" key="7">
    <source>
        <dbReference type="SAM" id="Phobius"/>
    </source>
</evidence>
<dbReference type="HOGENOM" id="CLU_033863_8_2_9"/>
<dbReference type="InterPro" id="IPR000620">
    <property type="entry name" value="EamA_dom"/>
</dbReference>